<sequence>MPTTTIASLPYDVWARIVSFIPKDILRKLYAVNQVLFHIAMEERYKSAYIHDLKIPFGINWINRLSAPFYASKIRDLHLRPSPLGHYISNVSQKNLQSLKASIKRTADDSWVKKLLFIHPPVTSSGERREVILSLLQIVSGLSEVQTLRVELSWPDRLQSFRMTTPLINIAWQACSSALRRVHFDFPLDVMKCVLPSNLHLPNLEEFSVRFSVTYRTTDSEEVITTNLVPFVNNHHLTLRKLTLFTHEQCHLASFFLQLSRMPCLRSFSLIQGYVSTLQTDTSGLHRFLTVHAGTLTSLKLVFQSLGKPYVEDPRMREWFKQPCLEVALPLLRTLEFGLWDFPSSFSTLLGTYLKQYNDSLTSLIINNKPPLTYEDLKNIVTGFGASGVLRYLEVGVSMVPYYKIFDLLSINLPGLHALSLATDGFVTTRYGAYDSWAMNSCFGLWEEAFCDDMRPVSYPAWDLRYLTLSFKTRSAYPSKLCHAALLKALPGLQTFNGMSKQNYLDWLSPEMRLLEKLEMRLLSGLDLDSYINQI</sequence>
<gene>
    <name evidence="1" type="ORF">K443DRAFT_509806</name>
</gene>
<reference evidence="1 2" key="1">
    <citation type="submission" date="2014-04" db="EMBL/GenBank/DDBJ databases">
        <authorList>
            <consortium name="DOE Joint Genome Institute"/>
            <person name="Kuo A."/>
            <person name="Kohler A."/>
            <person name="Nagy L.G."/>
            <person name="Floudas D."/>
            <person name="Copeland A."/>
            <person name="Barry K.W."/>
            <person name="Cichocki N."/>
            <person name="Veneault-Fourrey C."/>
            <person name="LaButti K."/>
            <person name="Lindquist E.A."/>
            <person name="Lipzen A."/>
            <person name="Lundell T."/>
            <person name="Morin E."/>
            <person name="Murat C."/>
            <person name="Sun H."/>
            <person name="Tunlid A."/>
            <person name="Henrissat B."/>
            <person name="Grigoriev I.V."/>
            <person name="Hibbett D.S."/>
            <person name="Martin F."/>
            <person name="Nordberg H.P."/>
            <person name="Cantor M.N."/>
            <person name="Hua S.X."/>
        </authorList>
    </citation>
    <scope>NUCLEOTIDE SEQUENCE [LARGE SCALE GENOMIC DNA]</scope>
    <source>
        <strain evidence="1 2">LaAM-08-1</strain>
    </source>
</reference>
<keyword evidence="2" id="KW-1185">Reference proteome</keyword>
<proteinExistence type="predicted"/>
<reference evidence="2" key="2">
    <citation type="submission" date="2015-01" db="EMBL/GenBank/DDBJ databases">
        <title>Evolutionary Origins and Diversification of the Mycorrhizal Mutualists.</title>
        <authorList>
            <consortium name="DOE Joint Genome Institute"/>
            <consortium name="Mycorrhizal Genomics Consortium"/>
            <person name="Kohler A."/>
            <person name="Kuo A."/>
            <person name="Nagy L.G."/>
            <person name="Floudas D."/>
            <person name="Copeland A."/>
            <person name="Barry K.W."/>
            <person name="Cichocki N."/>
            <person name="Veneault-Fourrey C."/>
            <person name="LaButti K."/>
            <person name="Lindquist E.A."/>
            <person name="Lipzen A."/>
            <person name="Lundell T."/>
            <person name="Morin E."/>
            <person name="Murat C."/>
            <person name="Riley R."/>
            <person name="Ohm R."/>
            <person name="Sun H."/>
            <person name="Tunlid A."/>
            <person name="Henrissat B."/>
            <person name="Grigoriev I.V."/>
            <person name="Hibbett D.S."/>
            <person name="Martin F."/>
        </authorList>
    </citation>
    <scope>NUCLEOTIDE SEQUENCE [LARGE SCALE GENOMIC DNA]</scope>
    <source>
        <strain evidence="2">LaAM-08-1</strain>
    </source>
</reference>
<dbReference type="HOGENOM" id="CLU_028894_2_0_1"/>
<dbReference type="AlphaFoldDB" id="A0A0C9XMJ8"/>
<organism evidence="1 2">
    <name type="scientific">Laccaria amethystina LaAM-08-1</name>
    <dbReference type="NCBI Taxonomy" id="1095629"/>
    <lineage>
        <taxon>Eukaryota</taxon>
        <taxon>Fungi</taxon>
        <taxon>Dikarya</taxon>
        <taxon>Basidiomycota</taxon>
        <taxon>Agaricomycotina</taxon>
        <taxon>Agaricomycetes</taxon>
        <taxon>Agaricomycetidae</taxon>
        <taxon>Agaricales</taxon>
        <taxon>Agaricineae</taxon>
        <taxon>Hydnangiaceae</taxon>
        <taxon>Laccaria</taxon>
    </lineage>
</organism>
<dbReference type="EMBL" id="KN838588">
    <property type="protein sequence ID" value="KIK02759.1"/>
    <property type="molecule type" value="Genomic_DNA"/>
</dbReference>
<name>A0A0C9XMJ8_9AGAR</name>
<dbReference type="OrthoDB" id="3039255at2759"/>
<dbReference type="Proteomes" id="UP000054477">
    <property type="component" value="Unassembled WGS sequence"/>
</dbReference>
<protein>
    <recommendedName>
        <fullName evidence="3">F-box domain-containing protein</fullName>
    </recommendedName>
</protein>
<evidence type="ECO:0008006" key="3">
    <source>
        <dbReference type="Google" id="ProtNLM"/>
    </source>
</evidence>
<evidence type="ECO:0000313" key="1">
    <source>
        <dbReference type="EMBL" id="KIK02759.1"/>
    </source>
</evidence>
<evidence type="ECO:0000313" key="2">
    <source>
        <dbReference type="Proteomes" id="UP000054477"/>
    </source>
</evidence>
<accession>A0A0C9XMJ8</accession>